<dbReference type="Proteomes" id="UP001229862">
    <property type="component" value="Chromosome"/>
</dbReference>
<dbReference type="GO" id="GO:0016887">
    <property type="term" value="F:ATP hydrolysis activity"/>
    <property type="evidence" value="ECO:0007669"/>
    <property type="project" value="InterPro"/>
</dbReference>
<feature type="domain" description="Rad50/SbcC-type AAA" evidence="1">
    <location>
        <begin position="27"/>
        <end position="289"/>
    </location>
</feature>
<reference evidence="3 4" key="1">
    <citation type="submission" date="2023-08" db="EMBL/GenBank/DDBJ databases">
        <title>New molecular markers tilS and rpoB for phylogenetic and monitoring studies of the genus Thiothrix biodiversity.</title>
        <authorList>
            <person name="Ravin N.V."/>
            <person name="Smolyakov D."/>
            <person name="Markov N.D."/>
            <person name="Beletsky A.V."/>
            <person name="Mardanov A.V."/>
            <person name="Rudenko T.S."/>
            <person name="Grabovich M.Y."/>
        </authorList>
    </citation>
    <scope>NUCLEOTIDE SEQUENCE</scope>
    <source>
        <strain evidence="3">DNT52</strain>
        <strain evidence="2 4">H33</strain>
    </source>
</reference>
<evidence type="ECO:0000313" key="4">
    <source>
        <dbReference type="Proteomes" id="UP001223336"/>
    </source>
</evidence>
<dbReference type="InterPro" id="IPR027417">
    <property type="entry name" value="P-loop_NTPase"/>
</dbReference>
<keyword evidence="4" id="KW-1185">Reference proteome</keyword>
<evidence type="ECO:0000313" key="3">
    <source>
        <dbReference type="EMBL" id="WML88157.1"/>
    </source>
</evidence>
<name>A0AA51MTG4_9GAMM</name>
<accession>A0AA51MTG4</accession>
<dbReference type="SUPFAM" id="SSF52540">
    <property type="entry name" value="P-loop containing nucleoside triphosphate hydrolases"/>
    <property type="match status" value="1"/>
</dbReference>
<dbReference type="EMBL" id="CP133217">
    <property type="protein sequence ID" value="WML88157.1"/>
    <property type="molecule type" value="Genomic_DNA"/>
</dbReference>
<dbReference type="Proteomes" id="UP001223336">
    <property type="component" value="Unassembled WGS sequence"/>
</dbReference>
<evidence type="ECO:0000313" key="2">
    <source>
        <dbReference type="EMBL" id="MDQ5766982.1"/>
    </source>
</evidence>
<dbReference type="GO" id="GO:0006302">
    <property type="term" value="P:double-strand break repair"/>
    <property type="evidence" value="ECO:0007669"/>
    <property type="project" value="InterPro"/>
</dbReference>
<proteinExistence type="predicted"/>
<dbReference type="EMBL" id="JAVFKN010000001">
    <property type="protein sequence ID" value="MDQ5766982.1"/>
    <property type="molecule type" value="Genomic_DNA"/>
</dbReference>
<organism evidence="3">
    <name type="scientific">Thiothrix subterranea</name>
    <dbReference type="NCBI Taxonomy" id="2735563"/>
    <lineage>
        <taxon>Bacteria</taxon>
        <taxon>Pseudomonadati</taxon>
        <taxon>Pseudomonadota</taxon>
        <taxon>Gammaproteobacteria</taxon>
        <taxon>Thiotrichales</taxon>
        <taxon>Thiotrichaceae</taxon>
        <taxon>Thiothrix</taxon>
    </lineage>
</organism>
<protein>
    <submittedName>
        <fullName evidence="3">AAA family ATPase</fullName>
    </submittedName>
</protein>
<dbReference type="AlphaFoldDB" id="A0AA51MTG4"/>
<dbReference type="InterPro" id="IPR038729">
    <property type="entry name" value="Rad50/SbcC_AAA"/>
</dbReference>
<evidence type="ECO:0000259" key="1">
    <source>
        <dbReference type="Pfam" id="PF13476"/>
    </source>
</evidence>
<dbReference type="Gene3D" id="3.40.50.300">
    <property type="entry name" value="P-loop containing nucleotide triphosphate hydrolases"/>
    <property type="match status" value="1"/>
</dbReference>
<gene>
    <name evidence="2" type="ORF">RCC75_00465</name>
    <name evidence="3" type="ORF">RCG00_07215</name>
</gene>
<dbReference type="Pfam" id="PF13476">
    <property type="entry name" value="AAA_23"/>
    <property type="match status" value="1"/>
</dbReference>
<dbReference type="RefSeq" id="WP_308133223.1">
    <property type="nucleotide sequence ID" value="NZ_CP133217.1"/>
</dbReference>
<sequence length="635" mass="73900">MINNYSFIFLNRLVVLKNNTSVYDQFFYQGINIIRGDNGTGKSTIMDLIYYGLGAELSEWTAEPLSCDKVFLEVSCNTGIYTLSREIEQTGKSPMLICEGDYLSSTKTETQWLKYINRRSDERHSYSQQLFDMMNLPQHKNNDSANLTMHQILRLMYLDQITAPTKILRYDTNYDNANIRQAIGEYLLGLDDLDIHELRQQLIELERDFAKIDGELKAIYKLLSKGQQDFTADKLHAEILAVESEIYQSLQKKEEIRFKTKKELDDMQKEQAKLILMEINKYTEKLEKIHVQSSFLSNEIIDSTLFLQSIDYRIKSLLESKTTNESLGSLNFKYCPACLTKIETIQQDNICGLCKSPKHEDSTKKSYLHMLNELNFQKRESEKILQFNKNLLDEIKTKIPELESLLSISKLNYKDYLQSNSAMESQISEISNRIGFLESKHQNLKERLEFFANIEALVKEKQQLIVKTSEVKDALAAKKEKTKNRLLDVCSQLETTTMNIVKMDLGFEKDFENPEEFEFSFPRDKMWLNGKSKFSASSMVLLKNSFRLATLVESTKDINYRFPRFLLIDNIEDKGMMPSRSHNFQNIMVEMCEELENPYQLIYTTSMISPKLEGGNYCRGIFYKKGTHTLELNKI</sequence>